<evidence type="ECO:0000256" key="4">
    <source>
        <dbReference type="ARBA" id="ARBA00023242"/>
    </source>
</evidence>
<evidence type="ECO:0000256" key="2">
    <source>
        <dbReference type="ARBA" id="ARBA00023015"/>
    </source>
</evidence>
<dbReference type="SUPFAM" id="SSF46689">
    <property type="entry name" value="Homeodomain-like"/>
    <property type="match status" value="1"/>
</dbReference>
<dbReference type="ExpressionAtlas" id="A0A654FMA1">
    <property type="expression patterns" value="baseline"/>
</dbReference>
<proteinExistence type="predicted"/>
<dbReference type="PROSITE" id="PS51294">
    <property type="entry name" value="HTH_MYB"/>
    <property type="match status" value="1"/>
</dbReference>
<accession>A0A654FMA1</accession>
<dbReference type="GO" id="GO:0003700">
    <property type="term" value="F:DNA-binding transcription factor activity"/>
    <property type="evidence" value="ECO:0007669"/>
    <property type="project" value="InterPro"/>
</dbReference>
<dbReference type="InterPro" id="IPR009057">
    <property type="entry name" value="Homeodomain-like_sf"/>
</dbReference>
<evidence type="ECO:0000313" key="6">
    <source>
        <dbReference type="EMBL" id="VYS61853.1"/>
    </source>
</evidence>
<dbReference type="GO" id="GO:0005634">
    <property type="term" value="C:nucleus"/>
    <property type="evidence" value="ECO:0007669"/>
    <property type="project" value="UniProtKB-SubCell"/>
</dbReference>
<keyword evidence="4" id="KW-0539">Nucleus</keyword>
<protein>
    <recommendedName>
        <fullName evidence="5">HTH myb-type domain-containing protein</fullName>
    </recommendedName>
</protein>
<keyword evidence="2" id="KW-0805">Transcription regulation</keyword>
<sequence length="154" mass="18081">MRGRIVRSYTRSKVPHWRWTDDLNLLFIQVVELPGGERRATPKVILDFMDVKNLTISHVKSHLQMYRNKKKEESRKERRMMREMSRRQSQQYIQIYESARDATQFIQNQQRVQLDISEKITPVLGSSNNDVVVACGGAIGEEELSLELTLGRKY</sequence>
<evidence type="ECO:0000313" key="7">
    <source>
        <dbReference type="Proteomes" id="UP000426265"/>
    </source>
</evidence>
<dbReference type="GO" id="GO:0003677">
    <property type="term" value="F:DNA binding"/>
    <property type="evidence" value="ECO:0007669"/>
    <property type="project" value="InterPro"/>
</dbReference>
<evidence type="ECO:0000256" key="3">
    <source>
        <dbReference type="ARBA" id="ARBA00023163"/>
    </source>
</evidence>
<dbReference type="NCBIfam" id="TIGR01557">
    <property type="entry name" value="myb_SHAQKYF"/>
    <property type="match status" value="1"/>
</dbReference>
<dbReference type="AlphaFoldDB" id="A0A654FMA1"/>
<evidence type="ECO:0000256" key="1">
    <source>
        <dbReference type="ARBA" id="ARBA00004123"/>
    </source>
</evidence>
<evidence type="ECO:0000259" key="5">
    <source>
        <dbReference type="PROSITE" id="PS51294"/>
    </source>
</evidence>
<comment type="subcellular location">
    <subcellularLocation>
        <location evidence="1">Nucleus</location>
    </subcellularLocation>
</comment>
<reference evidence="6 7" key="1">
    <citation type="submission" date="2019-11" db="EMBL/GenBank/DDBJ databases">
        <authorList>
            <person name="Jiao W.-B."/>
            <person name="Schneeberger K."/>
        </authorList>
    </citation>
    <scope>NUCLEOTIDE SEQUENCE [LARGE SCALE GENOMIC DNA]</scope>
    <source>
        <strain evidence="7">cv. An-1</strain>
    </source>
</reference>
<gene>
    <name evidence="6" type="ORF">AN1_LOCUS17282</name>
</gene>
<dbReference type="PANTHER" id="PTHR31314">
    <property type="entry name" value="MYB FAMILY TRANSCRIPTION FACTOR PHL7-LIKE"/>
    <property type="match status" value="1"/>
</dbReference>
<dbReference type="Proteomes" id="UP000426265">
    <property type="component" value="Unassembled WGS sequence"/>
</dbReference>
<dbReference type="InterPro" id="IPR046955">
    <property type="entry name" value="PHR1-like"/>
</dbReference>
<dbReference type="InterPro" id="IPR017930">
    <property type="entry name" value="Myb_dom"/>
</dbReference>
<dbReference type="PANTHER" id="PTHR31314:SF84">
    <property type="entry name" value="HOMEODOMAIN-LIKE SUPERFAMILY PROTEIN-RELATED"/>
    <property type="match status" value="1"/>
</dbReference>
<dbReference type="InterPro" id="IPR006447">
    <property type="entry name" value="Myb_dom_plants"/>
</dbReference>
<name>A0A654FMA1_ARATH</name>
<dbReference type="EMBL" id="CACRSJ010000109">
    <property type="protein sequence ID" value="VYS61853.1"/>
    <property type="molecule type" value="Genomic_DNA"/>
</dbReference>
<feature type="domain" description="HTH myb-type" evidence="5">
    <location>
        <begin position="11"/>
        <end position="71"/>
    </location>
</feature>
<keyword evidence="3" id="KW-0804">Transcription</keyword>
<organism evidence="6 7">
    <name type="scientific">Arabidopsis thaliana</name>
    <name type="common">Mouse-ear cress</name>
    <dbReference type="NCBI Taxonomy" id="3702"/>
    <lineage>
        <taxon>Eukaryota</taxon>
        <taxon>Viridiplantae</taxon>
        <taxon>Streptophyta</taxon>
        <taxon>Embryophyta</taxon>
        <taxon>Tracheophyta</taxon>
        <taxon>Spermatophyta</taxon>
        <taxon>Magnoliopsida</taxon>
        <taxon>eudicotyledons</taxon>
        <taxon>Gunneridae</taxon>
        <taxon>Pentapetalae</taxon>
        <taxon>rosids</taxon>
        <taxon>malvids</taxon>
        <taxon>Brassicales</taxon>
        <taxon>Brassicaceae</taxon>
        <taxon>Camelineae</taxon>
        <taxon>Arabidopsis</taxon>
    </lineage>
</organism>
<dbReference type="Gene3D" id="1.10.10.60">
    <property type="entry name" value="Homeodomain-like"/>
    <property type="match status" value="1"/>
</dbReference>